<keyword evidence="1" id="KW-1133">Transmembrane helix</keyword>
<keyword evidence="1" id="KW-0812">Transmembrane</keyword>
<gene>
    <name evidence="2" type="ORF">JQS30_16570</name>
</gene>
<feature type="transmembrane region" description="Helical" evidence="1">
    <location>
        <begin position="384"/>
        <end position="404"/>
    </location>
</feature>
<dbReference type="EMBL" id="CP070496">
    <property type="protein sequence ID" value="QSB05337.1"/>
    <property type="molecule type" value="Genomic_DNA"/>
</dbReference>
<feature type="transmembrane region" description="Helical" evidence="1">
    <location>
        <begin position="350"/>
        <end position="372"/>
    </location>
</feature>
<feature type="transmembrane region" description="Helical" evidence="1">
    <location>
        <begin position="312"/>
        <end position="330"/>
    </location>
</feature>
<feature type="transmembrane region" description="Helical" evidence="1">
    <location>
        <begin position="95"/>
        <end position="117"/>
    </location>
</feature>
<protein>
    <submittedName>
        <fullName evidence="2">Uncharacterized protein</fullName>
    </submittedName>
</protein>
<evidence type="ECO:0000256" key="1">
    <source>
        <dbReference type="SAM" id="Phobius"/>
    </source>
</evidence>
<evidence type="ECO:0000313" key="2">
    <source>
        <dbReference type="EMBL" id="QSB05337.1"/>
    </source>
</evidence>
<feature type="transmembrane region" description="Helical" evidence="1">
    <location>
        <begin position="270"/>
        <end position="291"/>
    </location>
</feature>
<proteinExistence type="predicted"/>
<name>A0A895XJY7_9ACTN</name>
<feature type="transmembrane region" description="Helical" evidence="1">
    <location>
        <begin position="242"/>
        <end position="264"/>
    </location>
</feature>
<keyword evidence="3" id="KW-1185">Reference proteome</keyword>
<feature type="transmembrane region" description="Helical" evidence="1">
    <location>
        <begin position="185"/>
        <end position="203"/>
    </location>
</feature>
<accession>A0A895XJY7</accession>
<organism evidence="2 3">
    <name type="scientific">Natronoglycomyces albus</name>
    <dbReference type="NCBI Taxonomy" id="2811108"/>
    <lineage>
        <taxon>Bacteria</taxon>
        <taxon>Bacillati</taxon>
        <taxon>Actinomycetota</taxon>
        <taxon>Actinomycetes</taxon>
        <taxon>Glycomycetales</taxon>
        <taxon>Glycomycetaceae</taxon>
        <taxon>Natronoglycomyces</taxon>
    </lineage>
</organism>
<feature type="transmembrane region" description="Helical" evidence="1">
    <location>
        <begin position="24"/>
        <end position="44"/>
    </location>
</feature>
<feature type="transmembrane region" description="Helical" evidence="1">
    <location>
        <begin position="50"/>
        <end position="74"/>
    </location>
</feature>
<keyword evidence="1" id="KW-0472">Membrane</keyword>
<dbReference type="Proteomes" id="UP000662939">
    <property type="component" value="Chromosome"/>
</dbReference>
<feature type="transmembrane region" description="Helical" evidence="1">
    <location>
        <begin position="129"/>
        <end position="151"/>
    </location>
</feature>
<evidence type="ECO:0000313" key="3">
    <source>
        <dbReference type="Proteomes" id="UP000662939"/>
    </source>
</evidence>
<reference evidence="2" key="1">
    <citation type="submission" date="2021-02" db="EMBL/GenBank/DDBJ databases">
        <title>Natronoglycomyces albus gen. nov., sp. nov, a haloalkaliphilic actinobacterium from a soda solonchak soil.</title>
        <authorList>
            <person name="Sorokin D.Y."/>
            <person name="Khijniak T.V."/>
            <person name="Zakharycheva A.P."/>
            <person name="Boueva O.V."/>
            <person name="Ariskina E.V."/>
            <person name="Hahnke R.L."/>
            <person name="Bunk B."/>
            <person name="Sproer C."/>
            <person name="Schumann P."/>
            <person name="Evtushenko L.I."/>
            <person name="Kublanov I.V."/>
        </authorList>
    </citation>
    <scope>NUCLEOTIDE SEQUENCE</scope>
    <source>
        <strain evidence="2">DSM 106290</strain>
    </source>
</reference>
<feature type="transmembrane region" description="Helical" evidence="1">
    <location>
        <begin position="410"/>
        <end position="428"/>
    </location>
</feature>
<dbReference type="RefSeq" id="WP_213171345.1">
    <property type="nucleotide sequence ID" value="NZ_CP070496.1"/>
</dbReference>
<dbReference type="AlphaFoldDB" id="A0A895XJY7"/>
<sequence length="452" mass="48446">MTTADTQARPQLGKRFLVTGSKMAAIPLIFGLSGIIYFIAISAYDDQVGAAYGVALTVTAAVTMLGAGIFVYAMHRLPGEGLHHPDAREQLAHTGGAVVAAISVLTVILLLAGLVLTTLDDTGYLAATYWPRMVGAMFFPMQGILTAALVLADKEGAALRTTVENFGLHFTVAISIWYLHPSPHVALMTIGGAMGLVTLFTLLRKWLRLGKDRWLINRALREGAATFLLAPWAHVRSHPKTLAGAADGIIMMFTFAVVTSLMAQSKPVEALTTAALITVIRTFMLPMKQFGIVAAKQLRRETQVDSARQIKLYVSIASALLLPVAALMFVAPGSLLTLLGASATTVAMEWAVRLCAIALLLEPITGCLASAFKIVIRPTANLGTLAVVMLLGVIPAVTLAALWWGLTMLVAWSILLIARAIFAARVIVQYYSWRRDCLTSPPTQPHRNPVPA</sequence>
<dbReference type="KEGG" id="nav:JQS30_16570"/>
<feature type="transmembrane region" description="Helical" evidence="1">
    <location>
        <begin position="163"/>
        <end position="179"/>
    </location>
</feature>